<dbReference type="AlphaFoldDB" id="A0A0G3HHM7"/>
<evidence type="ECO:0000313" key="2">
    <source>
        <dbReference type="Proteomes" id="UP000035548"/>
    </source>
</evidence>
<dbReference type="STRING" id="1072256.CUTER_07270"/>
<accession>A0A0G3HHM7</accession>
<reference evidence="1 2" key="1">
    <citation type="journal article" date="2015" name="Genome Announc.">
        <title>Virulence Factor Genes Detected in the Complete Genome Sequence of Corynebacterium uterequi DSM 45634, Isolated from the Uterus of a Maiden Mare.</title>
        <authorList>
            <person name="Ruckert C."/>
            <person name="Kriete M."/>
            <person name="Jaenicke S."/>
            <person name="Winkler A."/>
            <person name="Tauch A."/>
        </authorList>
    </citation>
    <scope>NUCLEOTIDE SEQUENCE [LARGE SCALE GENOMIC DNA]</scope>
    <source>
        <strain evidence="1 2">DSM 45634</strain>
    </source>
</reference>
<sequence length="262" mass="27041">MGVPVDAPRVTVVDAGSGAAEVVRYQDIGSEQSIEVVVRDGFGQFMGQNTNPEPPAVIIEPASVTILPLSGATGEASAQPATRAVELTLGASTTIPGAEGFGVGWRGDDAGQISTVLLHAPTAASDKARSATEDAVWSLVNLPVVFPATPIGVGATWTVEARVAGDSGQLQVITYTLQSLAGSTAQLDVSVERRPSLGALQVDERTSLKVSSAESASSGTLTVDLTKPLPVAGRVDVATRVIYRDEEAEEVVQDSSTSVEFR</sequence>
<protein>
    <submittedName>
        <fullName evidence="1">Uncharacterized protein</fullName>
    </submittedName>
</protein>
<dbReference type="Proteomes" id="UP000035548">
    <property type="component" value="Chromosome"/>
</dbReference>
<dbReference type="PATRIC" id="fig|1072256.5.peg.1437"/>
<gene>
    <name evidence="1" type="ORF">CUTER_07270</name>
</gene>
<evidence type="ECO:0000313" key="1">
    <source>
        <dbReference type="EMBL" id="AKK11443.1"/>
    </source>
</evidence>
<dbReference type="KEGG" id="cut:CUTER_07270"/>
<organism evidence="1 2">
    <name type="scientific">Corynebacterium uterequi</name>
    <dbReference type="NCBI Taxonomy" id="1072256"/>
    <lineage>
        <taxon>Bacteria</taxon>
        <taxon>Bacillati</taxon>
        <taxon>Actinomycetota</taxon>
        <taxon>Actinomycetes</taxon>
        <taxon>Mycobacteriales</taxon>
        <taxon>Corynebacteriaceae</taxon>
        <taxon>Corynebacterium</taxon>
    </lineage>
</organism>
<keyword evidence="2" id="KW-1185">Reference proteome</keyword>
<proteinExistence type="predicted"/>
<name>A0A0G3HHM7_9CORY</name>
<reference evidence="2" key="2">
    <citation type="submission" date="2015-05" db="EMBL/GenBank/DDBJ databases">
        <title>Complete genome sequence of Corynebacterium uterequi DSM 45634, isolated from the uterus of a maiden mare.</title>
        <authorList>
            <person name="Ruckert C."/>
            <person name="Albersmeier A."/>
            <person name="Winkler A."/>
            <person name="Tauch A."/>
        </authorList>
    </citation>
    <scope>NUCLEOTIDE SEQUENCE [LARGE SCALE GENOMIC DNA]</scope>
    <source>
        <strain evidence="2">DSM 45634</strain>
    </source>
</reference>
<dbReference type="EMBL" id="CP011546">
    <property type="protein sequence ID" value="AKK11443.1"/>
    <property type="molecule type" value="Genomic_DNA"/>
</dbReference>